<feature type="domain" description="Fatty acid hydroxylase" evidence="8">
    <location>
        <begin position="114"/>
        <end position="262"/>
    </location>
</feature>
<dbReference type="PANTHER" id="PTHR21624">
    <property type="entry name" value="STEROL DESATURASE-RELATED PROTEIN"/>
    <property type="match status" value="1"/>
</dbReference>
<accession>A0A2T0X4K2</accession>
<comment type="subcellular location">
    <subcellularLocation>
        <location evidence="1">Endomembrane system</location>
        <topology evidence="1">Multi-pass membrane protein</topology>
    </subcellularLocation>
</comment>
<evidence type="ECO:0000313" key="9">
    <source>
        <dbReference type="EMBL" id="PRY93873.1"/>
    </source>
</evidence>
<keyword evidence="4" id="KW-0560">Oxidoreductase</keyword>
<gene>
    <name evidence="9" type="ORF">CLV74_1012</name>
</gene>
<dbReference type="InterPro" id="IPR006694">
    <property type="entry name" value="Fatty_acid_hydroxylase"/>
</dbReference>
<protein>
    <submittedName>
        <fullName evidence="9">Sterol desaturase/sphingolipid hydroxylase (Fatty acid hydroxylase superfamily)</fullName>
    </submittedName>
</protein>
<feature type="transmembrane region" description="Helical" evidence="7">
    <location>
        <begin position="22"/>
        <end position="40"/>
    </location>
</feature>
<dbReference type="InterPro" id="IPR051689">
    <property type="entry name" value="Sterol_desaturase/TMEM195"/>
</dbReference>
<keyword evidence="2 7" id="KW-0812">Transmembrane</keyword>
<name>A0A2T0X4K2_9RHOB</name>
<evidence type="ECO:0000256" key="7">
    <source>
        <dbReference type="SAM" id="Phobius"/>
    </source>
</evidence>
<keyword evidence="10" id="KW-1185">Reference proteome</keyword>
<dbReference type="RefSeq" id="WP_170107957.1">
    <property type="nucleotide sequence ID" value="NZ_PVTQ01000001.1"/>
</dbReference>
<dbReference type="Proteomes" id="UP000238392">
    <property type="component" value="Unassembled WGS sequence"/>
</dbReference>
<dbReference type="GO" id="GO:0050479">
    <property type="term" value="F:glyceryl-ether monooxygenase activity"/>
    <property type="evidence" value="ECO:0007669"/>
    <property type="project" value="TreeGrafter"/>
</dbReference>
<dbReference type="AlphaFoldDB" id="A0A2T0X4K2"/>
<dbReference type="GO" id="GO:0016020">
    <property type="term" value="C:membrane"/>
    <property type="evidence" value="ECO:0007669"/>
    <property type="project" value="GOC"/>
</dbReference>
<proteinExistence type="predicted"/>
<evidence type="ECO:0000313" key="10">
    <source>
        <dbReference type="Proteomes" id="UP000238392"/>
    </source>
</evidence>
<evidence type="ECO:0000256" key="1">
    <source>
        <dbReference type="ARBA" id="ARBA00004127"/>
    </source>
</evidence>
<dbReference type="EMBL" id="PVTQ01000001">
    <property type="protein sequence ID" value="PRY93873.1"/>
    <property type="molecule type" value="Genomic_DNA"/>
</dbReference>
<evidence type="ECO:0000259" key="8">
    <source>
        <dbReference type="Pfam" id="PF04116"/>
    </source>
</evidence>
<dbReference type="GO" id="GO:0008610">
    <property type="term" value="P:lipid biosynthetic process"/>
    <property type="evidence" value="ECO:0007669"/>
    <property type="project" value="InterPro"/>
</dbReference>
<sequence length="325" mass="37448">MLGASDILNAFYQLVVGPESRLWPYYLATSVLIAFAAYRARKIKIPFAKWLFPEEIYLHASHMIDLKVFGFSLILHALGLFNLVFFASFIADQLSSFQITRFGVEPFPELLVAIILLCVLDFAIYWVHRVHHESRIFWPFHSLHHSAEVMTPVTVYRKHPIYDVISIFTKGVLIGLLQGVFLLVFASETAYSTIAGVNAAYFAFYMAGANLRHSHVWISFGSFFEHLFISPAQHQIHHSIDPKHHNKNYGEVLAIWDWMFGTLYIPKNEEIIEFGLGNARGERTRQRHDTLKNAMLVPIQDSWKQIIKKFAKFSSEKSDTDRLAR</sequence>
<feature type="transmembrane region" description="Helical" evidence="7">
    <location>
        <begin position="167"/>
        <end position="185"/>
    </location>
</feature>
<feature type="transmembrane region" description="Helical" evidence="7">
    <location>
        <begin position="68"/>
        <end position="90"/>
    </location>
</feature>
<evidence type="ECO:0000256" key="4">
    <source>
        <dbReference type="ARBA" id="ARBA00023002"/>
    </source>
</evidence>
<dbReference type="GO" id="GO:0012505">
    <property type="term" value="C:endomembrane system"/>
    <property type="evidence" value="ECO:0007669"/>
    <property type="project" value="UniProtKB-SubCell"/>
</dbReference>
<keyword evidence="5" id="KW-0443">Lipid metabolism</keyword>
<evidence type="ECO:0000256" key="6">
    <source>
        <dbReference type="ARBA" id="ARBA00023136"/>
    </source>
</evidence>
<dbReference type="GO" id="GO:0005506">
    <property type="term" value="F:iron ion binding"/>
    <property type="evidence" value="ECO:0007669"/>
    <property type="project" value="InterPro"/>
</dbReference>
<keyword evidence="3 7" id="KW-1133">Transmembrane helix</keyword>
<comment type="caution">
    <text evidence="9">The sequence shown here is derived from an EMBL/GenBank/DDBJ whole genome shotgun (WGS) entry which is preliminary data.</text>
</comment>
<organism evidence="9 10">
    <name type="scientific">Donghicola tyrosinivorans</name>
    <dbReference type="NCBI Taxonomy" id="1652492"/>
    <lineage>
        <taxon>Bacteria</taxon>
        <taxon>Pseudomonadati</taxon>
        <taxon>Pseudomonadota</taxon>
        <taxon>Alphaproteobacteria</taxon>
        <taxon>Rhodobacterales</taxon>
        <taxon>Roseobacteraceae</taxon>
        <taxon>Donghicola</taxon>
    </lineage>
</organism>
<dbReference type="Pfam" id="PF04116">
    <property type="entry name" value="FA_hydroxylase"/>
    <property type="match status" value="1"/>
</dbReference>
<feature type="transmembrane region" description="Helical" evidence="7">
    <location>
        <begin position="110"/>
        <end position="127"/>
    </location>
</feature>
<keyword evidence="6 7" id="KW-0472">Membrane</keyword>
<reference evidence="9 10" key="1">
    <citation type="submission" date="2018-03" db="EMBL/GenBank/DDBJ databases">
        <title>Genomic Encyclopedia of Archaeal and Bacterial Type Strains, Phase II (KMG-II): from individual species to whole genera.</title>
        <authorList>
            <person name="Goeker M."/>
        </authorList>
    </citation>
    <scope>NUCLEOTIDE SEQUENCE [LARGE SCALE GENOMIC DNA]</scope>
    <source>
        <strain evidence="9 10">DSM 100212</strain>
    </source>
</reference>
<evidence type="ECO:0000256" key="2">
    <source>
        <dbReference type="ARBA" id="ARBA00022692"/>
    </source>
</evidence>
<evidence type="ECO:0000256" key="3">
    <source>
        <dbReference type="ARBA" id="ARBA00022989"/>
    </source>
</evidence>
<dbReference type="GO" id="GO:0006643">
    <property type="term" value="P:membrane lipid metabolic process"/>
    <property type="evidence" value="ECO:0007669"/>
    <property type="project" value="TreeGrafter"/>
</dbReference>
<evidence type="ECO:0000256" key="5">
    <source>
        <dbReference type="ARBA" id="ARBA00023098"/>
    </source>
</evidence>
<feature type="transmembrane region" description="Helical" evidence="7">
    <location>
        <begin position="191"/>
        <end position="211"/>
    </location>
</feature>
<dbReference type="PANTHER" id="PTHR21624:SF1">
    <property type="entry name" value="ALKYLGLYCEROL MONOOXYGENASE"/>
    <property type="match status" value="1"/>
</dbReference>